<dbReference type="OrthoDB" id="430354at2759"/>
<keyword evidence="6" id="KW-0735">Signal-anchor</keyword>
<evidence type="ECO:0000256" key="6">
    <source>
        <dbReference type="ARBA" id="ARBA00022968"/>
    </source>
</evidence>
<accession>A0A8H3I7Y1</accession>
<evidence type="ECO:0000256" key="10">
    <source>
        <dbReference type="SAM" id="MobiDB-lite"/>
    </source>
</evidence>
<keyword evidence="12" id="KW-1185">Reference proteome</keyword>
<protein>
    <recommendedName>
        <fullName evidence="13">Glycosyltransferase family 71 protein</fullName>
    </recommendedName>
</protein>
<name>A0A8H3I7Y1_9LECA</name>
<comment type="subcellular location">
    <subcellularLocation>
        <location evidence="1">Membrane</location>
        <topology evidence="1">Single-pass type II membrane protein</topology>
    </subcellularLocation>
</comment>
<reference evidence="11" key="1">
    <citation type="submission" date="2021-03" db="EMBL/GenBank/DDBJ databases">
        <authorList>
            <person name="Tagirdzhanova G."/>
        </authorList>
    </citation>
    <scope>NUCLEOTIDE SEQUENCE</scope>
</reference>
<dbReference type="EMBL" id="CAJPDS010000006">
    <property type="protein sequence ID" value="CAF9908318.1"/>
    <property type="molecule type" value="Genomic_DNA"/>
</dbReference>
<comment type="caution">
    <text evidence="11">The sequence shown here is derived from an EMBL/GenBank/DDBJ whole genome shotgun (WGS) entry which is preliminary data.</text>
</comment>
<dbReference type="GO" id="GO:0000033">
    <property type="term" value="F:alpha-1,3-mannosyltransferase activity"/>
    <property type="evidence" value="ECO:0007669"/>
    <property type="project" value="TreeGrafter"/>
</dbReference>
<keyword evidence="5" id="KW-0812">Transmembrane</keyword>
<dbReference type="GO" id="GO:0005794">
    <property type="term" value="C:Golgi apparatus"/>
    <property type="evidence" value="ECO:0007669"/>
    <property type="project" value="TreeGrafter"/>
</dbReference>
<evidence type="ECO:0000256" key="5">
    <source>
        <dbReference type="ARBA" id="ARBA00022692"/>
    </source>
</evidence>
<dbReference type="SUPFAM" id="SSF53448">
    <property type="entry name" value="Nucleotide-diphospho-sugar transferases"/>
    <property type="match status" value="1"/>
</dbReference>
<dbReference type="PANTHER" id="PTHR31392">
    <property type="entry name" value="ALPHA-1,3-MANNOSYLTRANSFERASE MNN1-RELATED"/>
    <property type="match status" value="1"/>
</dbReference>
<evidence type="ECO:0000256" key="1">
    <source>
        <dbReference type="ARBA" id="ARBA00004606"/>
    </source>
</evidence>
<proteinExistence type="inferred from homology"/>
<dbReference type="GO" id="GO:0006493">
    <property type="term" value="P:protein O-linked glycosylation"/>
    <property type="evidence" value="ECO:0007669"/>
    <property type="project" value="TreeGrafter"/>
</dbReference>
<keyword evidence="4" id="KW-0808">Transferase</keyword>
<feature type="region of interest" description="Disordered" evidence="10">
    <location>
        <begin position="518"/>
        <end position="541"/>
    </location>
</feature>
<dbReference type="GO" id="GO:0016020">
    <property type="term" value="C:membrane"/>
    <property type="evidence" value="ECO:0007669"/>
    <property type="project" value="UniProtKB-SubCell"/>
</dbReference>
<evidence type="ECO:0000256" key="7">
    <source>
        <dbReference type="ARBA" id="ARBA00022989"/>
    </source>
</evidence>
<evidence type="ECO:0000256" key="4">
    <source>
        <dbReference type="ARBA" id="ARBA00022679"/>
    </source>
</evidence>
<dbReference type="InterPro" id="IPR022751">
    <property type="entry name" value="Alpha_mannosyltransferase"/>
</dbReference>
<keyword evidence="7" id="KW-1133">Transmembrane helix</keyword>
<dbReference type="Proteomes" id="UP000664521">
    <property type="component" value="Unassembled WGS sequence"/>
</dbReference>
<evidence type="ECO:0000313" key="12">
    <source>
        <dbReference type="Proteomes" id="UP000664521"/>
    </source>
</evidence>
<evidence type="ECO:0008006" key="13">
    <source>
        <dbReference type="Google" id="ProtNLM"/>
    </source>
</evidence>
<keyword evidence="8" id="KW-0472">Membrane</keyword>
<dbReference type="Pfam" id="PF11051">
    <property type="entry name" value="Mannosyl_trans3"/>
    <property type="match status" value="1"/>
</dbReference>
<evidence type="ECO:0000313" key="11">
    <source>
        <dbReference type="EMBL" id="CAF9908318.1"/>
    </source>
</evidence>
<organism evidence="11 12">
    <name type="scientific">Heterodermia speciosa</name>
    <dbReference type="NCBI Taxonomy" id="116794"/>
    <lineage>
        <taxon>Eukaryota</taxon>
        <taxon>Fungi</taxon>
        <taxon>Dikarya</taxon>
        <taxon>Ascomycota</taxon>
        <taxon>Pezizomycotina</taxon>
        <taxon>Lecanoromycetes</taxon>
        <taxon>OSLEUM clade</taxon>
        <taxon>Lecanoromycetidae</taxon>
        <taxon>Caliciales</taxon>
        <taxon>Physciaceae</taxon>
        <taxon>Heterodermia</taxon>
    </lineage>
</organism>
<dbReference type="InterPro" id="IPR029044">
    <property type="entry name" value="Nucleotide-diphossugar_trans"/>
</dbReference>
<keyword evidence="9" id="KW-0325">Glycoprotein</keyword>
<dbReference type="PANTHER" id="PTHR31392:SF1">
    <property type="entry name" value="ALPHA-1,3-MANNOSYLTRANSFERASE MNN1-RELATED"/>
    <property type="match status" value="1"/>
</dbReference>
<sequence length="541" mass="60766">MFGTSLRGISHLNVKLPLQLHNGGQLSTYHAQVANATANELQSLMQDPPEPGNFGEMGNRIARFSVLAETAMEDSSVDQRRLISLLRDYFPWWQPSPATYVPWKQQASEFVAEKGIVICTGYTNLILAMHLIRSLRNVLNSTMPIQVAYAGDEDLSFHDRRVLTDLGPDIATLDLLHYFDNGMSGLVGGSWAMKPFAMLASRFKKTIVVDADAIFLRAPDNIFDEEPGLLETGTLFWHDRAFIQEDDRGRHAWVRSIMEGREPSPMLNQSLFWTENVYQEMDSAVVCMDKGRPNVFMSLLFASWMNTREIRQQVTYKHVHGDKETFWLASELSSSNYTFMPTYASSIGTLTPIYNTNAPPAEPLNPFRSPLLNPDPPLLFSTHDPNDLKPRLGALHEVQHHRIPSSHPSRPSPKQICSMQILHLDHLGRPFWFNGSLRKNKNNKDSVEMGVFTNVMFGSANVTEGGEDGWKMGPVSCLRRGKAIELEGKLGKTMDRILGEARRVDVEVLGTNDIMEKMQEDEKNKPPLSGWDASVAGDHAA</sequence>
<gene>
    <name evidence="11" type="ORF">HETSPECPRED_008044</name>
</gene>
<evidence type="ECO:0000256" key="9">
    <source>
        <dbReference type="ARBA" id="ARBA00023180"/>
    </source>
</evidence>
<evidence type="ECO:0000256" key="8">
    <source>
        <dbReference type="ARBA" id="ARBA00023136"/>
    </source>
</evidence>
<evidence type="ECO:0000256" key="3">
    <source>
        <dbReference type="ARBA" id="ARBA00022676"/>
    </source>
</evidence>
<evidence type="ECO:0000256" key="2">
    <source>
        <dbReference type="ARBA" id="ARBA00009105"/>
    </source>
</evidence>
<keyword evidence="3" id="KW-0328">Glycosyltransferase</keyword>
<comment type="similarity">
    <text evidence="2">Belongs to the MNN1/MNT family.</text>
</comment>
<dbReference type="AlphaFoldDB" id="A0A8H3I7Y1"/>